<dbReference type="RefSeq" id="YP_223935.1">
    <property type="nucleotide sequence ID" value="NC_006938.1"/>
</dbReference>
<dbReference type="GeneID" id="3342342"/>
<dbReference type="EMBL" id="AY576273">
    <property type="protein sequence ID" value="AAT69487.1"/>
    <property type="molecule type" value="Genomic_DNA"/>
</dbReference>
<dbReference type="Proteomes" id="UP000000993">
    <property type="component" value="Segment"/>
</dbReference>
<feature type="region of interest" description="Disordered" evidence="1">
    <location>
        <begin position="246"/>
        <end position="266"/>
    </location>
</feature>
<dbReference type="Pfam" id="PF23977">
    <property type="entry name" value="Pam3_Gp34"/>
    <property type="match status" value="1"/>
</dbReference>
<dbReference type="InterPro" id="IPR056957">
    <property type="entry name" value="Pam3_Gp34-like"/>
</dbReference>
<sequence>MATKAVAKKEETALAEAWGDYAGATGYEDADRSELAIPFINLLQSNSELVEENKAKAGQFFNNVMETIHDSLTIIPCARQRVFVEWVPIDDGGGLVAVHEPDSAFVQKAISLNDGSTRDIKVADGKHELIETIYLFVLVLDEDGNAERAVISFSSSKLKKYRQFFTKATSQTVAVNGRKIKLPLWAHRWTVVSEDDVSKTNGRKFKNISLQWDGDTAKECRLTPRDELFAMGQGFHDMVAGGEAKADLSTVDKAEGSSEDGEEIPF</sequence>
<keyword evidence="3" id="KW-1185">Reference proteome</keyword>
<reference evidence="2 3" key="1">
    <citation type="journal article" date="2005" name="Appl. Environ. Microbiol.">
        <title>Genomic analysis of bacteriophage PhiJL001: insights into its interaction with a sponge-associated alpha-proteobacterium.</title>
        <authorList>
            <person name="Lohr J.E."/>
            <person name="Chen F."/>
            <person name="Hill R.T."/>
        </authorList>
    </citation>
    <scope>NUCLEOTIDE SEQUENCE</scope>
</reference>
<evidence type="ECO:0000256" key="1">
    <source>
        <dbReference type="SAM" id="MobiDB-lite"/>
    </source>
</evidence>
<name>Q5DN94_9CAUD</name>
<evidence type="ECO:0000313" key="3">
    <source>
        <dbReference type="Proteomes" id="UP000000993"/>
    </source>
</evidence>
<organism evidence="2 3">
    <name type="scientific">Alphaproteobacteria phage PhiJL001</name>
    <dbReference type="NCBI Taxonomy" id="2681607"/>
    <lineage>
        <taxon>Viruses</taxon>
        <taxon>Duplodnaviria</taxon>
        <taxon>Heunggongvirae</taxon>
        <taxon>Uroviricota</taxon>
        <taxon>Caudoviricetes</taxon>
        <taxon>Mesyanzhinovviridae</taxon>
        <taxon>Keylargovirus</taxon>
        <taxon>Keylargovirus JL001</taxon>
    </lineage>
</organism>
<evidence type="ECO:0000313" key="2">
    <source>
        <dbReference type="EMBL" id="AAT69487.1"/>
    </source>
</evidence>
<protein>
    <submittedName>
        <fullName evidence="2">Gp11</fullName>
    </submittedName>
</protein>
<feature type="compositionally biased region" description="Basic and acidic residues" evidence="1">
    <location>
        <begin position="246"/>
        <end position="256"/>
    </location>
</feature>
<proteinExistence type="predicted"/>
<feature type="compositionally biased region" description="Acidic residues" evidence="1">
    <location>
        <begin position="257"/>
        <end position="266"/>
    </location>
</feature>
<gene>
    <name evidence="2" type="ORF">JL001p11</name>
</gene>
<accession>Q5DN94</accession>
<dbReference type="KEGG" id="vg:3342342"/>